<dbReference type="PANTHER" id="PTHR39335:SF1">
    <property type="entry name" value="BLL4220 PROTEIN"/>
    <property type="match status" value="1"/>
</dbReference>
<sequence length="129" mass="13675">MFKTSIRTLLAAATMSTLTIGIALAAPTQTGATSKGPALTDDKGMTLYTFDKDSDGKSACNGPCVGNWPVLKAESSDKPADGYTIVTRDDGSKQWAYKGRPLYTFVKDQKPGDVNGDGFLNGAWHIAKP</sequence>
<dbReference type="KEGG" id="aol:S58_11070"/>
<evidence type="ECO:0000313" key="3">
    <source>
        <dbReference type="Proteomes" id="UP000011841"/>
    </source>
</evidence>
<feature type="chain" id="PRO_5004061512" description="Lipoprotein" evidence="1">
    <location>
        <begin position="26"/>
        <end position="129"/>
    </location>
</feature>
<evidence type="ECO:0000313" key="2">
    <source>
        <dbReference type="EMBL" id="BAM87117.1"/>
    </source>
</evidence>
<dbReference type="STRING" id="1245469.S58_11070"/>
<dbReference type="PANTHER" id="PTHR39335">
    <property type="entry name" value="BLL4220 PROTEIN"/>
    <property type="match status" value="1"/>
</dbReference>
<proteinExistence type="predicted"/>
<keyword evidence="3" id="KW-1185">Reference proteome</keyword>
<dbReference type="InterPro" id="IPR005297">
    <property type="entry name" value="Lipoprotein_repeat"/>
</dbReference>
<evidence type="ECO:0008006" key="4">
    <source>
        <dbReference type="Google" id="ProtNLM"/>
    </source>
</evidence>
<accession>M4Z2Z9</accession>
<dbReference type="RefSeq" id="WP_015664252.1">
    <property type="nucleotide sequence ID" value="NC_020453.1"/>
</dbReference>
<dbReference type="InterPro" id="IPR014558">
    <property type="entry name" value="UCP029720"/>
</dbReference>
<dbReference type="Pfam" id="PF03640">
    <property type="entry name" value="Lipoprotein_15"/>
    <property type="match status" value="2"/>
</dbReference>
<dbReference type="PATRIC" id="fig|1245469.3.peg.1139"/>
<name>M4Z2Z9_9BRAD</name>
<feature type="signal peptide" evidence="1">
    <location>
        <begin position="1"/>
        <end position="25"/>
    </location>
</feature>
<keyword evidence="1" id="KW-0732">Signal</keyword>
<organism evidence="2 3">
    <name type="scientific">Bradyrhizobium oligotrophicum S58</name>
    <dbReference type="NCBI Taxonomy" id="1245469"/>
    <lineage>
        <taxon>Bacteria</taxon>
        <taxon>Pseudomonadati</taxon>
        <taxon>Pseudomonadota</taxon>
        <taxon>Alphaproteobacteria</taxon>
        <taxon>Hyphomicrobiales</taxon>
        <taxon>Nitrobacteraceae</taxon>
        <taxon>Bradyrhizobium</taxon>
    </lineage>
</organism>
<dbReference type="eggNOG" id="COG4315">
    <property type="taxonomic scope" value="Bacteria"/>
</dbReference>
<dbReference type="HOGENOM" id="CLU_053665_2_0_5"/>
<dbReference type="AlphaFoldDB" id="M4Z2Z9"/>
<reference evidence="2 3" key="1">
    <citation type="journal article" date="2013" name="Appl. Environ. Microbiol.">
        <title>Genome analysis suggests that the soil oligotrophic bacterium Agromonas oligotrophica (Bradyrhizobium oligotrophicum) is a nitrogen-fixing symbiont of Aeschynomene indica.</title>
        <authorList>
            <person name="Okubo T."/>
            <person name="Fukushima S."/>
            <person name="Itakura M."/>
            <person name="Oshima K."/>
            <person name="Longtonglang A."/>
            <person name="Teaumroong N."/>
            <person name="Mitsui H."/>
            <person name="Hattori M."/>
            <person name="Hattori R."/>
            <person name="Hattori T."/>
            <person name="Minamisawa K."/>
        </authorList>
    </citation>
    <scope>NUCLEOTIDE SEQUENCE [LARGE SCALE GENOMIC DNA]</scope>
    <source>
        <strain evidence="2 3">S58</strain>
    </source>
</reference>
<dbReference type="GO" id="GO:0043448">
    <property type="term" value="P:alkane catabolic process"/>
    <property type="evidence" value="ECO:0007669"/>
    <property type="project" value="TreeGrafter"/>
</dbReference>
<dbReference type="GeneID" id="301815075"/>
<evidence type="ECO:0000256" key="1">
    <source>
        <dbReference type="SAM" id="SignalP"/>
    </source>
</evidence>
<dbReference type="EMBL" id="AP012603">
    <property type="protein sequence ID" value="BAM87117.1"/>
    <property type="molecule type" value="Genomic_DNA"/>
</dbReference>
<dbReference type="Proteomes" id="UP000011841">
    <property type="component" value="Chromosome"/>
</dbReference>
<protein>
    <recommendedName>
        <fullName evidence="4">Lipoprotein</fullName>
    </recommendedName>
</protein>
<gene>
    <name evidence="2" type="ORF">S58_11070</name>
</gene>
<dbReference type="PIRSF" id="PIRSF029720">
    <property type="entry name" value="UCP029720"/>
    <property type="match status" value="1"/>
</dbReference>